<evidence type="ECO:0000256" key="1">
    <source>
        <dbReference type="ARBA" id="ARBA00009437"/>
    </source>
</evidence>
<dbReference type="Proteomes" id="UP000004827">
    <property type="component" value="Unassembled WGS sequence"/>
</dbReference>
<protein>
    <submittedName>
        <fullName evidence="6">HTH-type transcriptional regulator</fullName>
    </submittedName>
</protein>
<dbReference type="GO" id="GO:0043565">
    <property type="term" value="F:sequence-specific DNA binding"/>
    <property type="evidence" value="ECO:0007669"/>
    <property type="project" value="TreeGrafter"/>
</dbReference>
<comment type="similarity">
    <text evidence="1">Belongs to the LysR transcriptional regulatory family.</text>
</comment>
<keyword evidence="4" id="KW-0804">Transcription</keyword>
<proteinExistence type="inferred from homology"/>
<dbReference type="Pfam" id="PF00126">
    <property type="entry name" value="HTH_1"/>
    <property type="match status" value="1"/>
</dbReference>
<accession>D2YAG4</accession>
<evidence type="ECO:0000259" key="5">
    <source>
        <dbReference type="PROSITE" id="PS50931"/>
    </source>
</evidence>
<dbReference type="InterPro" id="IPR058163">
    <property type="entry name" value="LysR-type_TF_proteobact-type"/>
</dbReference>
<dbReference type="Gene3D" id="1.10.10.10">
    <property type="entry name" value="Winged helix-like DNA-binding domain superfamily/Winged helix DNA-binding domain"/>
    <property type="match status" value="1"/>
</dbReference>
<evidence type="ECO:0000256" key="3">
    <source>
        <dbReference type="ARBA" id="ARBA00023125"/>
    </source>
</evidence>
<dbReference type="SUPFAM" id="SSF46785">
    <property type="entry name" value="Winged helix' DNA-binding domain"/>
    <property type="match status" value="1"/>
</dbReference>
<dbReference type="InterPro" id="IPR036388">
    <property type="entry name" value="WH-like_DNA-bd_sf"/>
</dbReference>
<dbReference type="SUPFAM" id="SSF53850">
    <property type="entry name" value="Periplasmic binding protein-like II"/>
    <property type="match status" value="1"/>
</dbReference>
<gene>
    <name evidence="6" type="ORF">VMB_05110</name>
</gene>
<name>D2YAG4_VIBMI</name>
<dbReference type="AlphaFoldDB" id="D2YAG4"/>
<dbReference type="PANTHER" id="PTHR30537:SF5">
    <property type="entry name" value="HTH-TYPE TRANSCRIPTIONAL ACTIVATOR TTDR-RELATED"/>
    <property type="match status" value="1"/>
</dbReference>
<dbReference type="InterPro" id="IPR036390">
    <property type="entry name" value="WH_DNA-bd_sf"/>
</dbReference>
<comment type="caution">
    <text evidence="6">The sequence shown here is derived from an EMBL/GenBank/DDBJ whole genome shotgun (WGS) entry which is preliminary data.</text>
</comment>
<sequence>MALLGLIIQLFGINKMLEKIDQQWLKSFHCVYENNSFKRAAEFLNLPTSNVSRHIALLEDRLSTRLFDRTTRRITPTHAGEHLYLRTQPLLDRLAEALEEVTQHSHEIVGQLKILMPDSPALAQAVVSFCTLYPSISLCCDTSISPKEDLLDGFDVILSFHRGKLEDSSWVAMEIKRWSSAVVASPQFLQRYAKPSQITDLKYLPCISSFTSLNGTPWVFKNMKGECITQRVKSSFKVNSGYLAKSGALAGLGLAILPIESCRDEIAAGTLEMLELEYKPEDLVLYAFYASRKHLAKRIPMFIEHLRHQANMERNI</sequence>
<keyword evidence="2" id="KW-0805">Transcription regulation</keyword>
<dbReference type="Gene3D" id="3.40.190.290">
    <property type="match status" value="1"/>
</dbReference>
<dbReference type="GO" id="GO:0003700">
    <property type="term" value="F:DNA-binding transcription factor activity"/>
    <property type="evidence" value="ECO:0007669"/>
    <property type="project" value="InterPro"/>
</dbReference>
<evidence type="ECO:0000313" key="7">
    <source>
        <dbReference type="Proteomes" id="UP000004827"/>
    </source>
</evidence>
<dbReference type="PANTHER" id="PTHR30537">
    <property type="entry name" value="HTH-TYPE TRANSCRIPTIONAL REGULATOR"/>
    <property type="match status" value="1"/>
</dbReference>
<feature type="domain" description="HTH lysR-type" evidence="5">
    <location>
        <begin position="20"/>
        <end position="77"/>
    </location>
</feature>
<dbReference type="InterPro" id="IPR005119">
    <property type="entry name" value="LysR_subst-bd"/>
</dbReference>
<keyword evidence="3" id="KW-0238">DNA-binding</keyword>
<evidence type="ECO:0000313" key="6">
    <source>
        <dbReference type="EMBL" id="EEW08212.1"/>
    </source>
</evidence>
<reference evidence="6 7" key="1">
    <citation type="journal article" date="2009" name="BMC Evol. Biol.">
        <title>Genomic taxonomy of Vibrios.</title>
        <authorList>
            <person name="Thompson C.C."/>
            <person name="Vicente A.C."/>
            <person name="Souza R.C."/>
            <person name="Vasconcelos A.T."/>
            <person name="Vesth T."/>
            <person name="Alves N.Jr."/>
            <person name="Ussery D.W."/>
            <person name="Iida T."/>
            <person name="Thompson F.L."/>
        </authorList>
    </citation>
    <scope>NUCLEOTIDE SEQUENCE [LARGE SCALE GENOMIC DNA]</scope>
    <source>
        <strain evidence="6 7">VM603</strain>
    </source>
</reference>
<dbReference type="PROSITE" id="PS50931">
    <property type="entry name" value="HTH_LYSR"/>
    <property type="match status" value="1"/>
</dbReference>
<dbReference type="CDD" id="cd08422">
    <property type="entry name" value="PBP2_CrgA_like"/>
    <property type="match status" value="1"/>
</dbReference>
<dbReference type="Pfam" id="PF03466">
    <property type="entry name" value="LysR_substrate"/>
    <property type="match status" value="1"/>
</dbReference>
<dbReference type="FunFam" id="1.10.10.10:FF:000001">
    <property type="entry name" value="LysR family transcriptional regulator"/>
    <property type="match status" value="1"/>
</dbReference>
<organism evidence="6 7">
    <name type="scientific">Vibrio mimicus VM603</name>
    <dbReference type="NCBI Taxonomy" id="671074"/>
    <lineage>
        <taxon>Bacteria</taxon>
        <taxon>Pseudomonadati</taxon>
        <taxon>Pseudomonadota</taxon>
        <taxon>Gammaproteobacteria</taxon>
        <taxon>Vibrionales</taxon>
        <taxon>Vibrionaceae</taxon>
        <taxon>Vibrio</taxon>
    </lineage>
</organism>
<dbReference type="InterPro" id="IPR000847">
    <property type="entry name" value="LysR_HTH_N"/>
</dbReference>
<dbReference type="EMBL" id="ACYU01000018">
    <property type="protein sequence ID" value="EEW08212.1"/>
    <property type="molecule type" value="Genomic_DNA"/>
</dbReference>
<dbReference type="GO" id="GO:0006351">
    <property type="term" value="P:DNA-templated transcription"/>
    <property type="evidence" value="ECO:0007669"/>
    <property type="project" value="TreeGrafter"/>
</dbReference>
<evidence type="ECO:0000256" key="4">
    <source>
        <dbReference type="ARBA" id="ARBA00023163"/>
    </source>
</evidence>
<evidence type="ECO:0000256" key="2">
    <source>
        <dbReference type="ARBA" id="ARBA00023015"/>
    </source>
</evidence>